<dbReference type="Proteomes" id="UP001285354">
    <property type="component" value="Unassembled WGS sequence"/>
</dbReference>
<feature type="compositionally biased region" description="Basic and acidic residues" evidence="10">
    <location>
        <begin position="102"/>
        <end position="123"/>
    </location>
</feature>
<gene>
    <name evidence="12" type="ORF">QTJ16_005643</name>
</gene>
<dbReference type="GO" id="GO:0034737">
    <property type="term" value="F:ergosterol O-acyltransferase activity"/>
    <property type="evidence" value="ECO:0007669"/>
    <property type="project" value="TreeGrafter"/>
</dbReference>
<evidence type="ECO:0000256" key="4">
    <source>
        <dbReference type="ARBA" id="ARBA00022692"/>
    </source>
</evidence>
<comment type="caution">
    <text evidence="12">The sequence shown here is derived from an EMBL/GenBank/DDBJ whole genome shotgun (WGS) entry which is preliminary data.</text>
</comment>
<dbReference type="InterPro" id="IPR004299">
    <property type="entry name" value="MBOAT_fam"/>
</dbReference>
<keyword evidence="8" id="KW-0012">Acyltransferase</keyword>
<keyword evidence="7 11" id="KW-0472">Membrane</keyword>
<evidence type="ECO:0008006" key="14">
    <source>
        <dbReference type="Google" id="ProtNLM"/>
    </source>
</evidence>
<proteinExistence type="inferred from homology"/>
<evidence type="ECO:0000256" key="10">
    <source>
        <dbReference type="SAM" id="MobiDB-lite"/>
    </source>
</evidence>
<dbReference type="EMBL" id="JAUBYV010000008">
    <property type="protein sequence ID" value="KAK2625274.1"/>
    <property type="molecule type" value="Genomic_DNA"/>
</dbReference>
<feature type="transmembrane region" description="Helical" evidence="11">
    <location>
        <begin position="251"/>
        <end position="275"/>
    </location>
</feature>
<evidence type="ECO:0000256" key="2">
    <source>
        <dbReference type="ARBA" id="ARBA00009010"/>
    </source>
</evidence>
<keyword evidence="6 11" id="KW-1133">Transmembrane helix</keyword>
<keyword evidence="3" id="KW-0808">Transferase</keyword>
<evidence type="ECO:0000256" key="1">
    <source>
        <dbReference type="ARBA" id="ARBA00004477"/>
    </source>
</evidence>
<keyword evidence="13" id="KW-1185">Reference proteome</keyword>
<organism evidence="12 13">
    <name type="scientific">Diplocarpon rosae</name>
    <dbReference type="NCBI Taxonomy" id="946125"/>
    <lineage>
        <taxon>Eukaryota</taxon>
        <taxon>Fungi</taxon>
        <taxon>Dikarya</taxon>
        <taxon>Ascomycota</taxon>
        <taxon>Pezizomycotina</taxon>
        <taxon>Leotiomycetes</taxon>
        <taxon>Helotiales</taxon>
        <taxon>Drepanopezizaceae</taxon>
        <taxon>Diplocarpon</taxon>
    </lineage>
</organism>
<evidence type="ECO:0000313" key="13">
    <source>
        <dbReference type="Proteomes" id="UP001285354"/>
    </source>
</evidence>
<protein>
    <recommendedName>
        <fullName evidence="14">O-acyltransferase</fullName>
    </recommendedName>
</protein>
<comment type="function">
    <text evidence="9">Sterol O-acyltransferase that catalyzes the formation of stery esters.</text>
</comment>
<evidence type="ECO:0000256" key="7">
    <source>
        <dbReference type="ARBA" id="ARBA00023136"/>
    </source>
</evidence>
<name>A0AAD9SY59_9HELO</name>
<evidence type="ECO:0000256" key="9">
    <source>
        <dbReference type="ARBA" id="ARBA00023568"/>
    </source>
</evidence>
<evidence type="ECO:0000256" key="6">
    <source>
        <dbReference type="ARBA" id="ARBA00022989"/>
    </source>
</evidence>
<keyword evidence="4 11" id="KW-0812">Transmembrane</keyword>
<dbReference type="AlphaFoldDB" id="A0AAD9SY59"/>
<dbReference type="PANTHER" id="PTHR10408">
    <property type="entry name" value="STEROL O-ACYLTRANSFERASE"/>
    <property type="match status" value="1"/>
</dbReference>
<dbReference type="GO" id="GO:0005789">
    <property type="term" value="C:endoplasmic reticulum membrane"/>
    <property type="evidence" value="ECO:0007669"/>
    <property type="project" value="UniProtKB-SubCell"/>
</dbReference>
<feature type="compositionally biased region" description="Low complexity" evidence="10">
    <location>
        <begin position="37"/>
        <end position="55"/>
    </location>
</feature>
<comment type="similarity">
    <text evidence="2">Belongs to the membrane-bound acyltransferase family. Sterol o-acyltransferase subfamily.</text>
</comment>
<dbReference type="Pfam" id="PF03062">
    <property type="entry name" value="MBOAT"/>
    <property type="match status" value="1"/>
</dbReference>
<evidence type="ECO:0000256" key="3">
    <source>
        <dbReference type="ARBA" id="ARBA00022679"/>
    </source>
</evidence>
<accession>A0AAD9SY59</accession>
<dbReference type="GO" id="GO:0008204">
    <property type="term" value="P:ergosterol metabolic process"/>
    <property type="evidence" value="ECO:0007669"/>
    <property type="project" value="TreeGrafter"/>
</dbReference>
<evidence type="ECO:0000256" key="5">
    <source>
        <dbReference type="ARBA" id="ARBA00022824"/>
    </source>
</evidence>
<feature type="transmembrane region" description="Helical" evidence="11">
    <location>
        <begin position="310"/>
        <end position="327"/>
    </location>
</feature>
<feature type="transmembrane region" description="Helical" evidence="11">
    <location>
        <begin position="287"/>
        <end position="304"/>
    </location>
</feature>
<reference evidence="12" key="1">
    <citation type="submission" date="2023-06" db="EMBL/GenBank/DDBJ databases">
        <title>Draft genome of Marssonina rosae.</title>
        <authorList>
            <person name="Cheng Q."/>
        </authorList>
    </citation>
    <scope>NUCLEOTIDE SEQUENCE</scope>
    <source>
        <strain evidence="12">R4</strain>
    </source>
</reference>
<feature type="transmembrane region" description="Helical" evidence="11">
    <location>
        <begin position="672"/>
        <end position="694"/>
    </location>
</feature>
<dbReference type="PANTHER" id="PTHR10408:SF23">
    <property type="entry name" value="STEROL O-ACYLTRANSFERASE 1-RELATED"/>
    <property type="match status" value="1"/>
</dbReference>
<dbReference type="InterPro" id="IPR014371">
    <property type="entry name" value="Oat_ACAT_DAG_ARE"/>
</dbReference>
<comment type="subcellular location">
    <subcellularLocation>
        <location evidence="1">Endoplasmic reticulum membrane</location>
        <topology evidence="1">Multi-pass membrane protein</topology>
    </subcellularLocation>
</comment>
<sequence length="695" mass="79302">MSQQISVQPPADSLSRSSSSEGAPQLVGQLGSNGVASLSIDSSYSPPSLSDLPQSTKPSLNATNKRDSSGPMKSDSSEEDYDALKHEPSAVVVGGKGGGFNENEKPLEEPDTVSHGKSTYEDLKPRTKTGQFATRLKTIPVTLNKLKEKGRYILTADEQALREILKSGIERETNPDKKRRKKFSDLVFTRQFTAFDRQNTTSADSPFHGFFVLFWLGTAFYCIRLAAENWVKYGNILGTNEIAGLMFHRDVMVLGLSDGVMCGATGFGLVLQRLIRKNVISWNKEGWIIQSVWEAFYILSVLGWTLFREWPWTHTVFFVLHGLVMLMKQHSYAFYNGHLSENYKSRETLERKLKQLDNTEPVQSPSETTPTAASLSMTYLNHRPTASDLNQRRQYRRNSLDRGEANIKEVAAAIESGEPLDVDQIHTFERIIKWEIDALSEDLKGKSPSGSNSYPENLTVANHYEYIVLPTLVYELEYPRSDRIDWYYVAEKAVAVFGVLIIMNLVSQSFIYPVVIRTIEMKDAGLSLKERLKVFPWILSDLMFPFMTEYMLTWYVIWELILNLLAEVTFFADRGFYADWWNSVSWDQFARDWNRPVHNFLLRHVYHSSISSMQVNKKTATLITFFLSACVHELVMWCLFKKLRGYLLIMQMLQLPLVSLSRTRWLKGRATLGNLIFWVGIFTGPSLLCSLYLII</sequence>
<evidence type="ECO:0000256" key="11">
    <source>
        <dbReference type="SAM" id="Phobius"/>
    </source>
</evidence>
<evidence type="ECO:0000256" key="8">
    <source>
        <dbReference type="ARBA" id="ARBA00023315"/>
    </source>
</evidence>
<feature type="transmembrane region" description="Helical" evidence="11">
    <location>
        <begin position="207"/>
        <end position="227"/>
    </location>
</feature>
<feature type="transmembrane region" description="Helical" evidence="11">
    <location>
        <begin position="493"/>
        <end position="515"/>
    </location>
</feature>
<keyword evidence="5" id="KW-0256">Endoplasmic reticulum</keyword>
<evidence type="ECO:0000313" key="12">
    <source>
        <dbReference type="EMBL" id="KAK2625274.1"/>
    </source>
</evidence>
<feature type="region of interest" description="Disordered" evidence="10">
    <location>
        <begin position="1"/>
        <end position="123"/>
    </location>
</feature>